<accession>A0AAD7BB65</accession>
<name>A0AAD7BB65_9AGAR</name>
<evidence type="ECO:0000313" key="1">
    <source>
        <dbReference type="EMBL" id="KAJ7616102.1"/>
    </source>
</evidence>
<organism evidence="1 2">
    <name type="scientific">Roridomyces roridus</name>
    <dbReference type="NCBI Taxonomy" id="1738132"/>
    <lineage>
        <taxon>Eukaryota</taxon>
        <taxon>Fungi</taxon>
        <taxon>Dikarya</taxon>
        <taxon>Basidiomycota</taxon>
        <taxon>Agaricomycotina</taxon>
        <taxon>Agaricomycetes</taxon>
        <taxon>Agaricomycetidae</taxon>
        <taxon>Agaricales</taxon>
        <taxon>Marasmiineae</taxon>
        <taxon>Mycenaceae</taxon>
        <taxon>Roridomyces</taxon>
    </lineage>
</organism>
<dbReference type="EMBL" id="JARKIF010000023">
    <property type="protein sequence ID" value="KAJ7616102.1"/>
    <property type="molecule type" value="Genomic_DNA"/>
</dbReference>
<gene>
    <name evidence="1" type="ORF">FB45DRAFT_873376</name>
</gene>
<dbReference type="Proteomes" id="UP001221142">
    <property type="component" value="Unassembled WGS sequence"/>
</dbReference>
<comment type="caution">
    <text evidence="1">The sequence shown here is derived from an EMBL/GenBank/DDBJ whole genome shotgun (WGS) entry which is preliminary data.</text>
</comment>
<sequence length="237" mass="26150">MTWQRAWPLSPLTHNTWPACCIPTLSTLCRRRPCHVADIQDEHDPWTLATCLPPGTLYTRGKSHRRHRRRCIVSMLARRSGGREREMLLLVRLLSGGGGASEKGDRTASDSCAPSPLSFASVCALAIDSSAPYVLCNRLEIEVCKLTVLIGRDGFCRPVLIHSILLHFMLVTVVEKQAADAESGSAKFVFIRDISGAATISISSGNDRRKRRLNVEVALSEASGRRKYYAGQMTVES</sequence>
<evidence type="ECO:0000313" key="2">
    <source>
        <dbReference type="Proteomes" id="UP001221142"/>
    </source>
</evidence>
<proteinExistence type="predicted"/>
<protein>
    <submittedName>
        <fullName evidence="1">Uncharacterized protein</fullName>
    </submittedName>
</protein>
<dbReference type="AlphaFoldDB" id="A0AAD7BB65"/>
<keyword evidence="2" id="KW-1185">Reference proteome</keyword>
<reference evidence="1" key="1">
    <citation type="submission" date="2023-03" db="EMBL/GenBank/DDBJ databases">
        <title>Massive genome expansion in bonnet fungi (Mycena s.s.) driven by repeated elements and novel gene families across ecological guilds.</title>
        <authorList>
            <consortium name="Lawrence Berkeley National Laboratory"/>
            <person name="Harder C.B."/>
            <person name="Miyauchi S."/>
            <person name="Viragh M."/>
            <person name="Kuo A."/>
            <person name="Thoen E."/>
            <person name="Andreopoulos B."/>
            <person name="Lu D."/>
            <person name="Skrede I."/>
            <person name="Drula E."/>
            <person name="Henrissat B."/>
            <person name="Morin E."/>
            <person name="Kohler A."/>
            <person name="Barry K."/>
            <person name="LaButti K."/>
            <person name="Morin E."/>
            <person name="Salamov A."/>
            <person name="Lipzen A."/>
            <person name="Mereny Z."/>
            <person name="Hegedus B."/>
            <person name="Baldrian P."/>
            <person name="Stursova M."/>
            <person name="Weitz H."/>
            <person name="Taylor A."/>
            <person name="Grigoriev I.V."/>
            <person name="Nagy L.G."/>
            <person name="Martin F."/>
            <person name="Kauserud H."/>
        </authorList>
    </citation>
    <scope>NUCLEOTIDE SEQUENCE</scope>
    <source>
        <strain evidence="1">9284</strain>
    </source>
</reference>